<sequence length="195" mass="21813">MGGRRRRQWLEKELIRAKQRRADGRAEIMLAEQSRCDGGAENDGGERGEGLAENDGGERGDDGAEETMAEQRRPLYARDLTQSPNSARNQGSSSSDIAFLEANRVEDEYGDSRYEIRYVEIQVRDEDMEIGSSLHEAEVSSDEIGGHRGVDSMFPMSSSDIGHGTALRRDDQGIRDMDEDWLHDLGTSRHDQAPQ</sequence>
<organism evidence="2 3">
    <name type="scientific">Stephania japonica</name>
    <dbReference type="NCBI Taxonomy" id="461633"/>
    <lineage>
        <taxon>Eukaryota</taxon>
        <taxon>Viridiplantae</taxon>
        <taxon>Streptophyta</taxon>
        <taxon>Embryophyta</taxon>
        <taxon>Tracheophyta</taxon>
        <taxon>Spermatophyta</taxon>
        <taxon>Magnoliopsida</taxon>
        <taxon>Ranunculales</taxon>
        <taxon>Menispermaceae</taxon>
        <taxon>Menispermoideae</taxon>
        <taxon>Cissampelideae</taxon>
        <taxon>Stephania</taxon>
    </lineage>
</organism>
<dbReference type="AlphaFoldDB" id="A0AAP0P4K1"/>
<evidence type="ECO:0000313" key="3">
    <source>
        <dbReference type="Proteomes" id="UP001417504"/>
    </source>
</evidence>
<proteinExistence type="predicted"/>
<keyword evidence="3" id="KW-1185">Reference proteome</keyword>
<name>A0AAP0P4K1_9MAGN</name>
<reference evidence="2 3" key="1">
    <citation type="submission" date="2024-01" db="EMBL/GenBank/DDBJ databases">
        <title>Genome assemblies of Stephania.</title>
        <authorList>
            <person name="Yang L."/>
        </authorList>
    </citation>
    <scope>NUCLEOTIDE SEQUENCE [LARGE SCALE GENOMIC DNA]</scope>
    <source>
        <strain evidence="2">QJT</strain>
        <tissue evidence="2">Leaf</tissue>
    </source>
</reference>
<feature type="compositionally biased region" description="Basic and acidic residues" evidence="1">
    <location>
        <begin position="44"/>
        <end position="62"/>
    </location>
</feature>
<evidence type="ECO:0000313" key="2">
    <source>
        <dbReference type="EMBL" id="KAK9130403.1"/>
    </source>
</evidence>
<dbReference type="EMBL" id="JBBNAE010000004">
    <property type="protein sequence ID" value="KAK9130403.1"/>
    <property type="molecule type" value="Genomic_DNA"/>
</dbReference>
<gene>
    <name evidence="2" type="ORF">Sjap_010890</name>
</gene>
<feature type="compositionally biased region" description="Polar residues" evidence="1">
    <location>
        <begin position="80"/>
        <end position="96"/>
    </location>
</feature>
<feature type="region of interest" description="Disordered" evidence="1">
    <location>
        <begin position="136"/>
        <end position="166"/>
    </location>
</feature>
<dbReference type="Proteomes" id="UP001417504">
    <property type="component" value="Unassembled WGS sequence"/>
</dbReference>
<comment type="caution">
    <text evidence="2">The sequence shown here is derived from an EMBL/GenBank/DDBJ whole genome shotgun (WGS) entry which is preliminary data.</text>
</comment>
<feature type="region of interest" description="Disordered" evidence="1">
    <location>
        <begin position="21"/>
        <end position="99"/>
    </location>
</feature>
<protein>
    <submittedName>
        <fullName evidence="2">Uncharacterized protein</fullName>
    </submittedName>
</protein>
<accession>A0AAP0P4K1</accession>
<evidence type="ECO:0000256" key="1">
    <source>
        <dbReference type="SAM" id="MobiDB-lite"/>
    </source>
</evidence>